<dbReference type="Proteomes" id="UP000245638">
    <property type="component" value="Unassembled WGS sequence"/>
</dbReference>
<accession>A0A2T9X533</accession>
<dbReference type="EMBL" id="QEFD01000156">
    <property type="protein sequence ID" value="PVU75155.1"/>
    <property type="molecule type" value="Genomic_DNA"/>
</dbReference>
<evidence type="ECO:0000313" key="1">
    <source>
        <dbReference type="EMBL" id="PVU75155.1"/>
    </source>
</evidence>
<organism evidence="1 2">
    <name type="scientific">Acidianus hospitalis</name>
    <dbReference type="NCBI Taxonomy" id="563177"/>
    <lineage>
        <taxon>Archaea</taxon>
        <taxon>Thermoproteota</taxon>
        <taxon>Thermoprotei</taxon>
        <taxon>Sulfolobales</taxon>
        <taxon>Sulfolobaceae</taxon>
        <taxon>Acidianus</taxon>
    </lineage>
</organism>
<evidence type="ECO:0000313" key="2">
    <source>
        <dbReference type="Proteomes" id="UP000245638"/>
    </source>
</evidence>
<proteinExistence type="predicted"/>
<comment type="caution">
    <text evidence="1">The sequence shown here is derived from an EMBL/GenBank/DDBJ whole genome shotgun (WGS) entry which is preliminary data.</text>
</comment>
<gene>
    <name evidence="1" type="ORF">DDW13_05395</name>
</gene>
<dbReference type="AlphaFoldDB" id="A0A2T9X533"/>
<name>A0A2T9X533_9CREN</name>
<reference evidence="1 2" key="1">
    <citation type="journal article" date="2015" name="Appl. Environ. Microbiol.">
        <title>Nanoarchaeota, Their Sulfolobales Host, and Nanoarchaeota Virus Distribution across Yellowstone National Park Hot Springs.</title>
        <authorList>
            <person name="Munson-McGee J.H."/>
            <person name="Field E.K."/>
            <person name="Bateson M."/>
            <person name="Rooney C."/>
            <person name="Stepanauskas R."/>
            <person name="Young M.J."/>
        </authorList>
    </citation>
    <scope>NUCLEOTIDE SEQUENCE [LARGE SCALE GENOMIC DNA]</scope>
    <source>
        <strain evidence="1">SCGC AC-742_N10</strain>
    </source>
</reference>
<sequence>MKKFDDCCNPKRESASDFLMSQKYVGRNLEGYKCEVIKTQKGNVQIFWKKEGEKIDLRYYSPSCFTTKIALEALCEWINNGEVKNAKEAIEKLSKIKGYKVTEDVKNLVYEIFTRVI</sequence>
<protein>
    <submittedName>
        <fullName evidence="1">Uncharacterized protein</fullName>
    </submittedName>
</protein>